<evidence type="ECO:0000313" key="3">
    <source>
        <dbReference type="Proteomes" id="UP000297245"/>
    </source>
</evidence>
<reference evidence="2 3" key="1">
    <citation type="journal article" date="2019" name="Nat. Ecol. Evol.">
        <title>Megaphylogeny resolves global patterns of mushroom evolution.</title>
        <authorList>
            <person name="Varga T."/>
            <person name="Krizsan K."/>
            <person name="Foldi C."/>
            <person name="Dima B."/>
            <person name="Sanchez-Garcia M."/>
            <person name="Sanchez-Ramirez S."/>
            <person name="Szollosi G.J."/>
            <person name="Szarkandi J.G."/>
            <person name="Papp V."/>
            <person name="Albert L."/>
            <person name="Andreopoulos W."/>
            <person name="Angelini C."/>
            <person name="Antonin V."/>
            <person name="Barry K.W."/>
            <person name="Bougher N.L."/>
            <person name="Buchanan P."/>
            <person name="Buyck B."/>
            <person name="Bense V."/>
            <person name="Catcheside P."/>
            <person name="Chovatia M."/>
            <person name="Cooper J."/>
            <person name="Damon W."/>
            <person name="Desjardin D."/>
            <person name="Finy P."/>
            <person name="Geml J."/>
            <person name="Haridas S."/>
            <person name="Hughes K."/>
            <person name="Justo A."/>
            <person name="Karasinski D."/>
            <person name="Kautmanova I."/>
            <person name="Kiss B."/>
            <person name="Kocsube S."/>
            <person name="Kotiranta H."/>
            <person name="LaButti K.M."/>
            <person name="Lechner B.E."/>
            <person name="Liimatainen K."/>
            <person name="Lipzen A."/>
            <person name="Lukacs Z."/>
            <person name="Mihaltcheva S."/>
            <person name="Morgado L.N."/>
            <person name="Niskanen T."/>
            <person name="Noordeloos M.E."/>
            <person name="Ohm R.A."/>
            <person name="Ortiz-Santana B."/>
            <person name="Ovrebo C."/>
            <person name="Racz N."/>
            <person name="Riley R."/>
            <person name="Savchenko A."/>
            <person name="Shiryaev A."/>
            <person name="Soop K."/>
            <person name="Spirin V."/>
            <person name="Szebenyi C."/>
            <person name="Tomsovsky M."/>
            <person name="Tulloss R.E."/>
            <person name="Uehling J."/>
            <person name="Grigoriev I.V."/>
            <person name="Vagvolgyi C."/>
            <person name="Papp T."/>
            <person name="Martin F.M."/>
            <person name="Miettinen O."/>
            <person name="Hibbett D.S."/>
            <person name="Nagy L.G."/>
        </authorList>
    </citation>
    <scope>NUCLEOTIDE SEQUENCE [LARGE SCALE GENOMIC DNA]</scope>
    <source>
        <strain evidence="2 3">CBS 962.96</strain>
    </source>
</reference>
<name>A0A4S8L511_DENBC</name>
<keyword evidence="3" id="KW-1185">Reference proteome</keyword>
<protein>
    <submittedName>
        <fullName evidence="2">Uncharacterized protein</fullName>
    </submittedName>
</protein>
<dbReference type="Proteomes" id="UP000297245">
    <property type="component" value="Unassembled WGS sequence"/>
</dbReference>
<proteinExistence type="predicted"/>
<dbReference type="AlphaFoldDB" id="A0A4S8L511"/>
<evidence type="ECO:0000313" key="2">
    <source>
        <dbReference type="EMBL" id="THU83667.1"/>
    </source>
</evidence>
<organism evidence="2 3">
    <name type="scientific">Dendrothele bispora (strain CBS 962.96)</name>
    <dbReference type="NCBI Taxonomy" id="1314807"/>
    <lineage>
        <taxon>Eukaryota</taxon>
        <taxon>Fungi</taxon>
        <taxon>Dikarya</taxon>
        <taxon>Basidiomycota</taxon>
        <taxon>Agaricomycotina</taxon>
        <taxon>Agaricomycetes</taxon>
        <taxon>Agaricomycetidae</taxon>
        <taxon>Agaricales</taxon>
        <taxon>Agaricales incertae sedis</taxon>
        <taxon>Dendrothele</taxon>
    </lineage>
</organism>
<gene>
    <name evidence="2" type="ORF">K435DRAFT_843952</name>
</gene>
<sequence length="235" mass="26311">MRLSKERKERIANRLSPWAEVCGVVSSVMGKGRGDLGPRRDFLAHPRLAAMGGMGHHTRACMSVFEREWVRWVGRKRSTRRNEGNEDSEAAGATQSVFGLALAVLTKGSTASREEGENRKPTLSLGRDVRRERRIQHPWIPVSEGAREWKDQGEWTSDQGLRLSVCLEARMLYACVEVEGTCRLREGRKWTEKRSTRRNEGNEDSEAAGATQSVFGLALAVLTKGSTASHVRYET</sequence>
<accession>A0A4S8L511</accession>
<feature type="compositionally biased region" description="Basic and acidic residues" evidence="1">
    <location>
        <begin position="190"/>
        <end position="201"/>
    </location>
</feature>
<feature type="region of interest" description="Disordered" evidence="1">
    <location>
        <begin position="190"/>
        <end position="209"/>
    </location>
</feature>
<dbReference type="EMBL" id="ML179648">
    <property type="protein sequence ID" value="THU83667.1"/>
    <property type="molecule type" value="Genomic_DNA"/>
</dbReference>
<evidence type="ECO:0000256" key="1">
    <source>
        <dbReference type="SAM" id="MobiDB-lite"/>
    </source>
</evidence>